<dbReference type="InterPro" id="IPR016705">
    <property type="entry name" value="Ycf48/Hcf136"/>
</dbReference>
<dbReference type="EMBL" id="SRMO01000065">
    <property type="protein sequence ID" value="TGG92261.1"/>
    <property type="molecule type" value="Genomic_DNA"/>
</dbReference>
<dbReference type="HAMAP" id="MF_01348">
    <property type="entry name" value="Ycf48"/>
    <property type="match status" value="1"/>
</dbReference>
<evidence type="ECO:0000256" key="4">
    <source>
        <dbReference type="HAMAP-Rule" id="MF_01348"/>
    </source>
</evidence>
<dbReference type="GO" id="GO:0031977">
    <property type="term" value="C:thylakoid lumen"/>
    <property type="evidence" value="ECO:0007669"/>
    <property type="project" value="UniProtKB-UniRule"/>
</dbReference>
<keyword evidence="4" id="KW-0793">Thylakoid</keyword>
<evidence type="ECO:0000256" key="1">
    <source>
        <dbReference type="ARBA" id="ARBA00022531"/>
    </source>
</evidence>
<evidence type="ECO:0000256" key="5">
    <source>
        <dbReference type="PIRNR" id="PIRNR017875"/>
    </source>
</evidence>
<dbReference type="PROSITE" id="PS51257">
    <property type="entry name" value="PROKAR_LIPOPROTEIN"/>
    <property type="match status" value="1"/>
</dbReference>
<organism evidence="7 8">
    <name type="scientific">Aphanocapsa feldmannii 277cV</name>
    <dbReference type="NCBI Taxonomy" id="2507553"/>
    <lineage>
        <taxon>Bacteria</taxon>
        <taxon>Bacillati</taxon>
        <taxon>Cyanobacteriota</taxon>
        <taxon>Cyanophyceae</taxon>
        <taxon>Oscillatoriophycideae</taxon>
        <taxon>Chroococcales</taxon>
        <taxon>Microcystaceae</taxon>
        <taxon>Aphanocapsa</taxon>
    </lineage>
</organism>
<accession>A0A524RP82</accession>
<sequence>MPGPLRRLLQQLLVLICAAGLTSGCVSSGLAMADTSPWHVVLLETHSSPLDIAFTDSRHGLLVGTNRLVLETDDGGSSWQERVLDLPDGENFRLISIAFNGDEGWIAGQPGLVLHSNDGGQRWSRLLLDTRLPGEPYLVTARGPGSAELATTVGAIYVTTDAGQHWDARVGDAVGAVRDLRRSDDGRYVSVSSLGNFYASWEEGQSKWMPHQRLSSQRIQTMGFQPSGDLWMLSRGAQIRFADPEASMTEDGGPAFSRPIIPITNGYGYLDMGWGPDGSIWTGGGSGTLLISEDGGQHWQQDPIGEAQPTNFTRIKFLPDGKGFVMGERGSLLRWAG</sequence>
<dbReference type="NCBIfam" id="NF010237">
    <property type="entry name" value="PRK13684.1"/>
    <property type="match status" value="1"/>
</dbReference>
<dbReference type="PANTHER" id="PTHR47199:SF2">
    <property type="entry name" value="PHOTOSYSTEM II STABILITY_ASSEMBLY FACTOR HCF136, CHLOROPLASTIC"/>
    <property type="match status" value="1"/>
</dbReference>
<reference evidence="7 8" key="1">
    <citation type="journal article" date="2019" name="mSystems">
        <title>Life at home and on the roam: Genomic adaptions reflect the dual lifestyle of an intracellular, facultative symbiont.</title>
        <authorList>
            <person name="Burgsdorf I."/>
        </authorList>
    </citation>
    <scope>NUCLEOTIDE SEQUENCE [LARGE SCALE GENOMIC DNA]</scope>
    <source>
        <strain evidence="7">277cV</strain>
    </source>
</reference>
<comment type="subunit">
    <text evidence="4">Part of early PSII assembly complexes which includes D1 (psbA) and PsbI; not found in mature PSII. Binds to the lumenal side of PSII complexes. Interacts with YidC.</text>
</comment>
<comment type="domain">
    <text evidence="4">A 7-bladed beta-propeller torus, about 55 by 55 Angstroms, with a depth of about 25 Angstroms and a central pore.</text>
</comment>
<dbReference type="GO" id="GO:0031676">
    <property type="term" value="C:plasma membrane-derived thylakoid membrane"/>
    <property type="evidence" value="ECO:0007669"/>
    <property type="project" value="UniProtKB-SubCell"/>
</dbReference>
<keyword evidence="2 4" id="KW-0732">Signal</keyword>
<dbReference type="GO" id="GO:0015979">
    <property type="term" value="P:photosynthesis"/>
    <property type="evidence" value="ECO:0007669"/>
    <property type="project" value="UniProtKB-KW"/>
</dbReference>
<evidence type="ECO:0000313" key="8">
    <source>
        <dbReference type="Proteomes" id="UP000317990"/>
    </source>
</evidence>
<name>A0A524RP82_9CHRO</name>
<dbReference type="Proteomes" id="UP000317990">
    <property type="component" value="Unassembled WGS sequence"/>
</dbReference>
<comment type="function">
    <text evidence="4">A factor required for optimal assembly of photosystem II (PSII), acting in the early stages of PSII assembly. Also plays a role in replacement of photodamaged D1 (psbA). Assists YidC in synthesis of chlorophyll-binding proteins.</text>
</comment>
<proteinExistence type="inferred from homology"/>
<keyword evidence="3 4" id="KW-0604">Photosystem II</keyword>
<keyword evidence="1 4" id="KW-0602">Photosynthesis</keyword>
<evidence type="ECO:0000256" key="2">
    <source>
        <dbReference type="ARBA" id="ARBA00022729"/>
    </source>
</evidence>
<feature type="domain" description="Photosynthesis system II assembly factor Ycf48/Hcf136-like" evidence="6">
    <location>
        <begin position="32"/>
        <end position="335"/>
    </location>
</feature>
<dbReference type="PANTHER" id="PTHR47199">
    <property type="entry name" value="PHOTOSYSTEM II STABILITY/ASSEMBLY FACTOR HCF136, CHLOROPLASTIC"/>
    <property type="match status" value="1"/>
</dbReference>
<protein>
    <recommendedName>
        <fullName evidence="4">Photosystem II assembly lipoprotein Ycf48</fullName>
    </recommendedName>
</protein>
<evidence type="ECO:0000313" key="7">
    <source>
        <dbReference type="EMBL" id="TGG92261.1"/>
    </source>
</evidence>
<dbReference type="AlphaFoldDB" id="A0A524RP82"/>
<comment type="subcellular location">
    <subcellularLocation>
        <location evidence="4">Cellular thylakoid membrane</location>
        <topology evidence="4">Lipid-anchor</topology>
        <orientation evidence="4">Lumenal side</orientation>
    </subcellularLocation>
    <text evidence="4">Associated with a PSII precusor complex on the lumenal side of the thylakoid membrane.</text>
</comment>
<dbReference type="Pfam" id="PF14870">
    <property type="entry name" value="PSII_BNR"/>
    <property type="match status" value="1"/>
</dbReference>
<dbReference type="InterPro" id="IPR028203">
    <property type="entry name" value="PSII_CF48-like_dom"/>
</dbReference>
<dbReference type="GO" id="GO:0009523">
    <property type="term" value="C:photosystem II"/>
    <property type="evidence" value="ECO:0007669"/>
    <property type="project" value="UniProtKB-KW"/>
</dbReference>
<dbReference type="Gene3D" id="2.130.10.10">
    <property type="entry name" value="YVTN repeat-like/Quinoprotein amine dehydrogenase"/>
    <property type="match status" value="2"/>
</dbReference>
<comment type="caution">
    <text evidence="7">The sequence shown here is derived from an EMBL/GenBank/DDBJ whole genome shotgun (WGS) entry which is preliminary data.</text>
</comment>
<dbReference type="PIRSF" id="PIRSF017875">
    <property type="entry name" value="PSII_HCF136"/>
    <property type="match status" value="1"/>
</dbReference>
<dbReference type="InterPro" id="IPR015943">
    <property type="entry name" value="WD40/YVTN_repeat-like_dom_sf"/>
</dbReference>
<dbReference type="SUPFAM" id="SSF110296">
    <property type="entry name" value="Oligoxyloglucan reducing end-specific cellobiohydrolase"/>
    <property type="match status" value="1"/>
</dbReference>
<evidence type="ECO:0000259" key="6">
    <source>
        <dbReference type="Pfam" id="PF14870"/>
    </source>
</evidence>
<gene>
    <name evidence="4" type="primary">ycf48</name>
    <name evidence="7" type="ORF">ERJ67_06320</name>
</gene>
<evidence type="ECO:0000256" key="3">
    <source>
        <dbReference type="ARBA" id="ARBA00023276"/>
    </source>
</evidence>
<comment type="similarity">
    <text evidence="4 5">Belongs to the Ycf48 family.</text>
</comment>